<feature type="binding site" evidence="7">
    <location>
        <begin position="44"/>
        <end position="45"/>
    </location>
    <ligand>
        <name>substrate</name>
    </ligand>
</feature>
<keyword evidence="3 7" id="KW-0133">Cell shape</keyword>
<feature type="binding site" evidence="7">
    <location>
        <begin position="12"/>
        <end position="13"/>
    </location>
    <ligand>
        <name>substrate</name>
    </ligand>
</feature>
<dbReference type="InterPro" id="IPR004391">
    <property type="entry name" value="Glu_race"/>
</dbReference>
<feature type="active site" description="Proton donor/acceptor" evidence="7">
    <location>
        <position position="186"/>
    </location>
</feature>
<dbReference type="GO" id="GO:0071555">
    <property type="term" value="P:cell wall organization"/>
    <property type="evidence" value="ECO:0007669"/>
    <property type="project" value="UniProtKB-KW"/>
</dbReference>
<evidence type="ECO:0000256" key="3">
    <source>
        <dbReference type="ARBA" id="ARBA00022960"/>
    </source>
</evidence>
<dbReference type="Proteomes" id="UP000063147">
    <property type="component" value="Chromosome"/>
</dbReference>
<dbReference type="InterPro" id="IPR018187">
    <property type="entry name" value="Asp/Glu_racemase_AS_1"/>
</dbReference>
<evidence type="ECO:0000256" key="1">
    <source>
        <dbReference type="ARBA" id="ARBA00001602"/>
    </source>
</evidence>
<keyword evidence="4 7" id="KW-0573">Peptidoglycan synthesis</keyword>
<dbReference type="PATRIC" id="fig|76859.3.peg.945"/>
<proteinExistence type="inferred from homology"/>
<dbReference type="GO" id="GO:0008881">
    <property type="term" value="F:glutamate racemase activity"/>
    <property type="evidence" value="ECO:0007669"/>
    <property type="project" value="UniProtKB-UniRule"/>
</dbReference>
<dbReference type="SUPFAM" id="SSF53681">
    <property type="entry name" value="Aspartate/glutamate racemase"/>
    <property type="match status" value="2"/>
</dbReference>
<evidence type="ECO:0000256" key="2">
    <source>
        <dbReference type="ARBA" id="ARBA00013090"/>
    </source>
</evidence>
<dbReference type="PANTHER" id="PTHR21198">
    <property type="entry name" value="GLUTAMATE RACEMASE"/>
    <property type="match status" value="1"/>
</dbReference>
<dbReference type="AlphaFoldDB" id="A0A0M4RW86"/>
<dbReference type="EMBL" id="CP012713">
    <property type="protein sequence ID" value="ALF17505.1"/>
    <property type="molecule type" value="Genomic_DNA"/>
</dbReference>
<organism evidence="8">
    <name type="scientific">Fusobacterium animalis</name>
    <dbReference type="NCBI Taxonomy" id="76859"/>
    <lineage>
        <taxon>Bacteria</taxon>
        <taxon>Fusobacteriati</taxon>
        <taxon>Fusobacteriota</taxon>
        <taxon>Fusobacteriia</taxon>
        <taxon>Fusobacteriales</taxon>
        <taxon>Fusobacteriaceae</taxon>
        <taxon>Fusobacterium</taxon>
    </lineage>
</organism>
<feature type="active site" description="Proton donor/acceptor" evidence="7">
    <location>
        <position position="76"/>
    </location>
</feature>
<dbReference type="RefSeq" id="WP_060676008.1">
    <property type="nucleotide sequence ID" value="NZ_CP012713.1"/>
</dbReference>
<evidence type="ECO:0000313" key="9">
    <source>
        <dbReference type="Proteomes" id="UP000063147"/>
    </source>
</evidence>
<sequence length="264" mass="29943">MDRKNCKIGVFDSGLGGVTVLKRLLKDLPYEEYIYYGDSGNAPYGSGKTKEEIQDLCTKIMDFLIENNCKVVVIACNTATVAALEYLKERYSIPIIGIVDSGAKIAIQNSSLKKVAVFSTEFTANSNAYKNTIQRYDKDFEVTQIACIEFCPMIEKGWETFDNNQEILEKYINKIPNNVDALVLGCTHYPIIGNYIKKKFNKIILDPAVGISFELKRLLENLNILNDNKIKKKPVFFTTGELDKFKPTAEKFLGEEIEIYRIPK</sequence>
<dbReference type="PROSITE" id="PS00923">
    <property type="entry name" value="ASP_GLU_RACEMASE_1"/>
    <property type="match status" value="1"/>
</dbReference>
<dbReference type="NCBIfam" id="TIGR00067">
    <property type="entry name" value="glut_race"/>
    <property type="match status" value="1"/>
</dbReference>
<keyword evidence="6 7" id="KW-0961">Cell wall biogenesis/degradation</keyword>
<reference evidence="8 9" key="1">
    <citation type="submission" date="2015-09" db="EMBL/GenBank/DDBJ databases">
        <authorList>
            <person name="Jackson K.R."/>
            <person name="Lunt B.L."/>
            <person name="Fisher J.N.B."/>
            <person name="Gardner A.V."/>
            <person name="Bailey M.E."/>
            <person name="Deus L.M."/>
            <person name="Earl A.S."/>
            <person name="Gibby P.D."/>
            <person name="Hartmann K.A."/>
            <person name="Liu J.E."/>
            <person name="Manci A.M."/>
            <person name="Nielsen D.A."/>
            <person name="Solomon M.B."/>
            <person name="Breakwell D.P."/>
            <person name="Burnett S.H."/>
            <person name="Grose J.H."/>
        </authorList>
    </citation>
    <scope>NUCLEOTIDE SEQUENCE [LARGE SCALE GENOMIC DNA]</scope>
    <source>
        <strain evidence="8 9">KCOM 1279</strain>
    </source>
</reference>
<accession>A0A0M4RW86</accession>
<dbReference type="InterPro" id="IPR015942">
    <property type="entry name" value="Asp/Glu/hydantoin_racemase"/>
</dbReference>
<comment type="function">
    <text evidence="7">Provides the (R)-glutamate required for cell wall biosynthesis.</text>
</comment>
<dbReference type="InterPro" id="IPR033134">
    <property type="entry name" value="Asp/Glu_racemase_AS_2"/>
</dbReference>
<evidence type="ECO:0000256" key="5">
    <source>
        <dbReference type="ARBA" id="ARBA00023235"/>
    </source>
</evidence>
<name>A0A0M4RW86_9FUSO</name>
<protein>
    <recommendedName>
        <fullName evidence="2 7">Glutamate racemase</fullName>
        <ecNumber evidence="2 7">5.1.1.3</ecNumber>
    </recommendedName>
</protein>
<dbReference type="GO" id="GO:0009252">
    <property type="term" value="P:peptidoglycan biosynthetic process"/>
    <property type="evidence" value="ECO:0007669"/>
    <property type="project" value="UniProtKB-UniRule"/>
</dbReference>
<dbReference type="UniPathway" id="UPA00219"/>
<keyword evidence="5 7" id="KW-0413">Isomerase</keyword>
<dbReference type="Pfam" id="PF01177">
    <property type="entry name" value="Asp_Glu_race"/>
    <property type="match status" value="1"/>
</dbReference>
<comment type="similarity">
    <text evidence="7">Belongs to the aspartate/glutamate racemases family.</text>
</comment>
<comment type="pathway">
    <text evidence="7">Cell wall biogenesis; peptidoglycan biosynthesis.</text>
</comment>
<evidence type="ECO:0000256" key="7">
    <source>
        <dbReference type="HAMAP-Rule" id="MF_00258"/>
    </source>
</evidence>
<comment type="catalytic activity">
    <reaction evidence="1 7">
        <text>L-glutamate = D-glutamate</text>
        <dbReference type="Rhea" id="RHEA:12813"/>
        <dbReference type="ChEBI" id="CHEBI:29985"/>
        <dbReference type="ChEBI" id="CHEBI:29986"/>
        <dbReference type="EC" id="5.1.1.3"/>
    </reaction>
</comment>
<dbReference type="PANTHER" id="PTHR21198:SF2">
    <property type="entry name" value="GLUTAMATE RACEMASE"/>
    <property type="match status" value="1"/>
</dbReference>
<feature type="binding site" evidence="7">
    <location>
        <begin position="187"/>
        <end position="188"/>
    </location>
    <ligand>
        <name>substrate</name>
    </ligand>
</feature>
<gene>
    <name evidence="7" type="primary">murI</name>
    <name evidence="8" type="ORF">RN98_04740</name>
</gene>
<dbReference type="EC" id="5.1.1.3" evidence="2 7"/>
<dbReference type="PROSITE" id="PS00924">
    <property type="entry name" value="ASP_GLU_RACEMASE_2"/>
    <property type="match status" value="1"/>
</dbReference>
<dbReference type="InterPro" id="IPR001920">
    <property type="entry name" value="Asp/Glu_race"/>
</dbReference>
<feature type="binding site" evidence="7">
    <location>
        <begin position="77"/>
        <end position="78"/>
    </location>
    <ligand>
        <name>substrate</name>
    </ligand>
</feature>
<dbReference type="FunFam" id="3.40.50.1860:FF:000001">
    <property type="entry name" value="Glutamate racemase"/>
    <property type="match status" value="1"/>
</dbReference>
<dbReference type="OrthoDB" id="9801055at2"/>
<evidence type="ECO:0000313" key="8">
    <source>
        <dbReference type="EMBL" id="ALF17505.1"/>
    </source>
</evidence>
<dbReference type="GO" id="GO:0008360">
    <property type="term" value="P:regulation of cell shape"/>
    <property type="evidence" value="ECO:0007669"/>
    <property type="project" value="UniProtKB-KW"/>
</dbReference>
<dbReference type="Gene3D" id="3.40.50.1860">
    <property type="match status" value="2"/>
</dbReference>
<evidence type="ECO:0000256" key="6">
    <source>
        <dbReference type="ARBA" id="ARBA00023316"/>
    </source>
</evidence>
<dbReference type="HAMAP" id="MF_00258">
    <property type="entry name" value="Glu_racemase"/>
    <property type="match status" value="1"/>
</dbReference>
<evidence type="ECO:0000256" key="4">
    <source>
        <dbReference type="ARBA" id="ARBA00022984"/>
    </source>
</evidence>